<organism evidence="1">
    <name type="scientific">Pinus radiata</name>
    <name type="common">Monterey pine</name>
    <name type="synonym">Pinus insignis</name>
    <dbReference type="NCBI Taxonomy" id="3347"/>
    <lineage>
        <taxon>Eukaryota</taxon>
        <taxon>Viridiplantae</taxon>
        <taxon>Streptophyta</taxon>
        <taxon>Embryophyta</taxon>
        <taxon>Tracheophyta</taxon>
        <taxon>Spermatophyta</taxon>
        <taxon>Pinopsida</taxon>
        <taxon>Pinidae</taxon>
        <taxon>Conifers I</taxon>
        <taxon>Pinales</taxon>
        <taxon>Pinaceae</taxon>
        <taxon>Pinus</taxon>
        <taxon>Pinus subgen. Pinus</taxon>
    </lineage>
</organism>
<accession>H9MDN5</accession>
<dbReference type="EMBL" id="JQ264388">
    <property type="protein sequence ID" value="AEW09232.1"/>
    <property type="molecule type" value="Genomic_DNA"/>
</dbReference>
<dbReference type="PANTHER" id="PTHR46655">
    <property type="entry name" value="HISTONE-LYSINE N-METHYLTRANSFERASE ATXR3"/>
    <property type="match status" value="1"/>
</dbReference>
<feature type="non-terminal residue" evidence="1">
    <location>
        <position position="1"/>
    </location>
</feature>
<reference evidence="1" key="1">
    <citation type="submission" date="2011-12" db="EMBL/GenBank/DDBJ databases">
        <title>Nucleotide Diversity and Divergence in the Loblolly Pine Gene Space.</title>
        <authorList>
            <person name="Neale D.B."/>
            <person name="Wegrzyn J.L."/>
            <person name="Lee J.M."/>
            <person name="Eckert A.J."/>
            <person name="Liechty J.D."/>
            <person name="Stevens K.A."/>
            <person name="Langley C.H."/>
        </authorList>
    </citation>
    <scope>NUCLEOTIDE SEQUENCE</scope>
    <source>
        <strain evidence="1">5586</strain>
        <tissue evidence="1">Megagametophyte</tissue>
    </source>
</reference>
<sequence>TEGDGLRPDTQSGVREWGARMTSASLVPPVTRKYEVIEEYVVVADEDEVSRKMRVCLPKDYEKKLAAAKDRREIDPAHLEIP</sequence>
<proteinExistence type="predicted"/>
<gene>
    <name evidence="1" type="ORF">UMN_839_01</name>
</gene>
<dbReference type="AlphaFoldDB" id="H9MDN5"/>
<dbReference type="PANTHER" id="PTHR46655:SF1">
    <property type="entry name" value="HISTONE-LYSINE N-METHYLTRANSFERASE ATXR3"/>
    <property type="match status" value="1"/>
</dbReference>
<name>H9MDN5_PINRA</name>
<feature type="non-terminal residue" evidence="1">
    <location>
        <position position="82"/>
    </location>
</feature>
<evidence type="ECO:0000313" key="1">
    <source>
        <dbReference type="EMBL" id="AEW09232.1"/>
    </source>
</evidence>
<protein>
    <submittedName>
        <fullName evidence="1">Uncharacterized protein</fullName>
    </submittedName>
</protein>